<reference evidence="1 2" key="1">
    <citation type="submission" date="2020-03" db="EMBL/GenBank/DDBJ databases">
        <title>Isolation and identification of active actinomycetes.</title>
        <authorList>
            <person name="Sun X."/>
        </authorList>
    </citation>
    <scope>NUCLEOTIDE SEQUENCE [LARGE SCALE GENOMIC DNA]</scope>
    <source>
        <strain evidence="1 2">NEAU-D13</strain>
    </source>
</reference>
<comment type="caution">
    <text evidence="1">The sequence shown here is derived from an EMBL/GenBank/DDBJ whole genome shotgun (WGS) entry which is preliminary data.</text>
</comment>
<dbReference type="GO" id="GO:0032259">
    <property type="term" value="P:methylation"/>
    <property type="evidence" value="ECO:0007669"/>
    <property type="project" value="UniProtKB-KW"/>
</dbReference>
<dbReference type="PANTHER" id="PTHR43667">
    <property type="entry name" value="CYCLOPROPANE-FATTY-ACYL-PHOSPHOLIPID SYNTHASE"/>
    <property type="match status" value="1"/>
</dbReference>
<organism evidence="1 2">
    <name type="scientific">Lentzea alba</name>
    <dbReference type="NCBI Taxonomy" id="2714351"/>
    <lineage>
        <taxon>Bacteria</taxon>
        <taxon>Bacillati</taxon>
        <taxon>Actinomycetota</taxon>
        <taxon>Actinomycetes</taxon>
        <taxon>Pseudonocardiales</taxon>
        <taxon>Pseudonocardiaceae</taxon>
        <taxon>Lentzea</taxon>
    </lineage>
</organism>
<evidence type="ECO:0000313" key="2">
    <source>
        <dbReference type="Proteomes" id="UP000481360"/>
    </source>
</evidence>
<dbReference type="Proteomes" id="UP000481360">
    <property type="component" value="Unassembled WGS sequence"/>
</dbReference>
<keyword evidence="1" id="KW-0489">Methyltransferase</keyword>
<evidence type="ECO:0000313" key="1">
    <source>
        <dbReference type="EMBL" id="NGY59748.1"/>
    </source>
</evidence>
<dbReference type="AlphaFoldDB" id="A0A7C9RPL2"/>
<dbReference type="Gene3D" id="3.40.50.150">
    <property type="entry name" value="Vaccinia Virus protein VP39"/>
    <property type="match status" value="1"/>
</dbReference>
<sequence length="157" mass="17939">MRAAERGATVTSLTISAEQRTAALDRVREVSLHDRVTAEVRDYREEHDLCDAVGSFETIEAVGAEQRPEYFSMIYRVLAPGGRAGRIVETRSFGRDYAETVRRRRDTCLTRWDQVKQLGFDDTFRRMWECYLACSEAGFRGGHLGVQQFAMAERLGH</sequence>
<gene>
    <name evidence="1" type="ORF">G7043_12535</name>
</gene>
<dbReference type="InterPro" id="IPR050723">
    <property type="entry name" value="CFA/CMAS"/>
</dbReference>
<dbReference type="EMBL" id="JAAMPJ010000003">
    <property type="protein sequence ID" value="NGY59748.1"/>
    <property type="molecule type" value="Genomic_DNA"/>
</dbReference>
<accession>A0A7C9RPL2</accession>
<keyword evidence="2" id="KW-1185">Reference proteome</keyword>
<proteinExistence type="predicted"/>
<keyword evidence="1" id="KW-0808">Transferase</keyword>
<name>A0A7C9RPL2_9PSEU</name>
<protein>
    <submittedName>
        <fullName evidence="1">Methyltransferase domain-containing protein</fullName>
    </submittedName>
</protein>
<dbReference type="InterPro" id="IPR029063">
    <property type="entry name" value="SAM-dependent_MTases_sf"/>
</dbReference>
<dbReference type="GO" id="GO:0008168">
    <property type="term" value="F:methyltransferase activity"/>
    <property type="evidence" value="ECO:0007669"/>
    <property type="project" value="UniProtKB-KW"/>
</dbReference>
<dbReference type="Pfam" id="PF02353">
    <property type="entry name" value="CMAS"/>
    <property type="match status" value="2"/>
</dbReference>
<dbReference type="SUPFAM" id="SSF53335">
    <property type="entry name" value="S-adenosyl-L-methionine-dependent methyltransferases"/>
    <property type="match status" value="1"/>
</dbReference>
<dbReference type="RefSeq" id="WP_166046333.1">
    <property type="nucleotide sequence ID" value="NZ_JAAMPJ010000003.1"/>
</dbReference>
<dbReference type="PANTHER" id="PTHR43667:SF2">
    <property type="entry name" value="FATTY ACID C-METHYL TRANSFERASE"/>
    <property type="match status" value="1"/>
</dbReference>